<accession>A0A238Z690</accession>
<keyword evidence="2" id="KW-1185">Reference proteome</keyword>
<name>A0A238Z690_9BACT</name>
<organism evidence="1 2">
    <name type="scientific">Humidesulfovibrio mexicanus</name>
    <dbReference type="NCBI Taxonomy" id="147047"/>
    <lineage>
        <taxon>Bacteria</taxon>
        <taxon>Pseudomonadati</taxon>
        <taxon>Thermodesulfobacteriota</taxon>
        <taxon>Desulfovibrionia</taxon>
        <taxon>Desulfovibrionales</taxon>
        <taxon>Desulfovibrionaceae</taxon>
        <taxon>Humidesulfovibrio</taxon>
    </lineage>
</organism>
<sequence length="188" mass="20221">MTPEDADRLGEAAAEAVRAASGTLRLLDCGEVLEALEAEGHFAEADAAFVEDARALLPGLLAAHPDLAALQSRAGKPLYHAPQLLSRTYADILDRQDSPLLLLAEEIRANSRDYPRPVPVELFEGPPFNLAPGDVARALAAMDAAPEYGDIRSVNTASGAVYLFSTRHLEPGYAVFLARREESWAMNP</sequence>
<proteinExistence type="predicted"/>
<evidence type="ECO:0000313" key="2">
    <source>
        <dbReference type="Proteomes" id="UP000198324"/>
    </source>
</evidence>
<dbReference type="Proteomes" id="UP000198324">
    <property type="component" value="Unassembled WGS sequence"/>
</dbReference>
<dbReference type="AlphaFoldDB" id="A0A238Z690"/>
<protein>
    <submittedName>
        <fullName evidence="1">Uncharacterized protein</fullName>
    </submittedName>
</protein>
<evidence type="ECO:0000313" key="1">
    <source>
        <dbReference type="EMBL" id="SNR78401.1"/>
    </source>
</evidence>
<reference evidence="1 2" key="1">
    <citation type="submission" date="2017-06" db="EMBL/GenBank/DDBJ databases">
        <authorList>
            <person name="Kim H.J."/>
            <person name="Triplett B.A."/>
        </authorList>
    </citation>
    <scope>NUCLEOTIDE SEQUENCE [LARGE SCALE GENOMIC DNA]</scope>
    <source>
        <strain evidence="1 2">DSM 13116</strain>
    </source>
</reference>
<dbReference type="RefSeq" id="WP_089272826.1">
    <property type="nucleotide sequence ID" value="NZ_FZOC01000002.1"/>
</dbReference>
<dbReference type="OrthoDB" id="5454226at2"/>
<gene>
    <name evidence="1" type="ORF">SAMN04488503_1255</name>
</gene>
<dbReference type="EMBL" id="FZOC01000002">
    <property type="protein sequence ID" value="SNR78401.1"/>
    <property type="molecule type" value="Genomic_DNA"/>
</dbReference>